<dbReference type="Pfam" id="PF00118">
    <property type="entry name" value="Cpn60_TCP1"/>
    <property type="match status" value="1"/>
</dbReference>
<sequence length="604" mass="66406">MSRIERKQEGHLSFHTVNSPESLRALRKFSVLLKACAGPCGKNHVIRNSCGGHVTVTGSCARILSSLSITRPELKLISASVLAHLQRCGDGGLFMAHMCTQIVLLSSSLGFQFHTIRGLLETFLNIIISHLQESECKVTVNVDFDKLSVLLAYVRSVLSSKSLLNLSFCDCDSLSRHVVKVFLESVPNEPDGFRWNSDRIYCISVDNQQFSSTFVEPGILLLYPDCPVVRGSQKLWLKTHPMNVETSKKLGIPESSTFVKVALFTCSMSGDLDEMVEAHFEVTKHQEEQVEASVVTTMLRLCETLEACGVGILLCQKVIHPKVKAALRSKGICFVDRLGFHVVPYLQDLTGAQPLASVVKWSDLEGSLGWVASATHRVQFDKSYLLLSRPDSPVVTFVLCGPWEEKLVELKSCVRSALRGLGALMRERKLLMGGGCWQVYASQVLKVKVLEQLKSLTEELSCSEGQVLKALTVFRAALQSWALGLAEEDTESLLVDPTSYHAWRVPKGKEEMLSSDRLAPCCCGMKVTSSGNLSEFQYVSVGELLTTSDQFGLGGPVLSEKVEERLEDSLVVLDSYLAMTSALKQAVATANLVLSIGQVIVDRN</sequence>
<protein>
    <submittedName>
        <fullName evidence="2">McKusick-Kaufman/Bardet-Biedl syndromes putative chaperonin</fullName>
    </submittedName>
</protein>
<dbReference type="PANTHER" id="PTHR46787">
    <property type="entry name" value="SYNDROMES PUTATIVE CHAPERONIN-RELATED"/>
    <property type="match status" value="1"/>
</dbReference>
<accession>A0ABM0K802</accession>
<dbReference type="InterPro" id="IPR028790">
    <property type="entry name" value="MKKS"/>
</dbReference>
<dbReference type="Gene3D" id="1.10.560.10">
    <property type="entry name" value="GroEL-like equatorial domain"/>
    <property type="match status" value="1"/>
</dbReference>
<dbReference type="Proteomes" id="UP000694888">
    <property type="component" value="Unplaced"/>
</dbReference>
<reference evidence="2" key="1">
    <citation type="submission" date="2025-08" db="UniProtKB">
        <authorList>
            <consortium name="RefSeq"/>
        </authorList>
    </citation>
    <scope>IDENTIFICATION</scope>
</reference>
<gene>
    <name evidence="2" type="primary">LOC101847695</name>
</gene>
<name>A0ABM0K802_APLCA</name>
<dbReference type="GeneID" id="101847695"/>
<evidence type="ECO:0000313" key="2">
    <source>
        <dbReference type="RefSeq" id="XP_005110966.1"/>
    </source>
</evidence>
<dbReference type="Gene3D" id="3.30.260.10">
    <property type="entry name" value="TCP-1-like chaperonin intermediate domain"/>
    <property type="match status" value="1"/>
</dbReference>
<keyword evidence="1" id="KW-1185">Reference proteome</keyword>
<dbReference type="InterPro" id="IPR002423">
    <property type="entry name" value="Cpn60/GroEL/TCP-1"/>
</dbReference>
<dbReference type="InterPro" id="IPR027413">
    <property type="entry name" value="GROEL-like_equatorial_sf"/>
</dbReference>
<evidence type="ECO:0000313" key="1">
    <source>
        <dbReference type="Proteomes" id="UP000694888"/>
    </source>
</evidence>
<dbReference type="SUPFAM" id="SSF48592">
    <property type="entry name" value="GroEL equatorial domain-like"/>
    <property type="match status" value="1"/>
</dbReference>
<dbReference type="RefSeq" id="XP_005110966.1">
    <property type="nucleotide sequence ID" value="XM_005110909.3"/>
</dbReference>
<dbReference type="SUPFAM" id="SSF52029">
    <property type="entry name" value="GroEL apical domain-like"/>
    <property type="match status" value="1"/>
</dbReference>
<dbReference type="InterPro" id="IPR027409">
    <property type="entry name" value="GroEL-like_apical_dom_sf"/>
</dbReference>
<dbReference type="PANTHER" id="PTHR46787:SF1">
    <property type="entry name" value="MOLECULAR CHAPERONE MKKS"/>
    <property type="match status" value="1"/>
</dbReference>
<dbReference type="Gene3D" id="3.50.7.10">
    <property type="entry name" value="GroEL"/>
    <property type="match status" value="1"/>
</dbReference>
<organism evidence="1 2">
    <name type="scientific">Aplysia californica</name>
    <name type="common">California sea hare</name>
    <dbReference type="NCBI Taxonomy" id="6500"/>
    <lineage>
        <taxon>Eukaryota</taxon>
        <taxon>Metazoa</taxon>
        <taxon>Spiralia</taxon>
        <taxon>Lophotrochozoa</taxon>
        <taxon>Mollusca</taxon>
        <taxon>Gastropoda</taxon>
        <taxon>Heterobranchia</taxon>
        <taxon>Euthyneura</taxon>
        <taxon>Tectipleura</taxon>
        <taxon>Aplysiida</taxon>
        <taxon>Aplysioidea</taxon>
        <taxon>Aplysiidae</taxon>
        <taxon>Aplysia</taxon>
    </lineage>
</organism>
<dbReference type="InterPro" id="IPR027410">
    <property type="entry name" value="TCP-1-like_intermed_sf"/>
</dbReference>
<proteinExistence type="predicted"/>